<feature type="chain" id="PRO_5019511638" description="BIG2 domain-containing protein" evidence="2">
    <location>
        <begin position="26"/>
        <end position="879"/>
    </location>
</feature>
<keyword evidence="2" id="KW-0732">Signal</keyword>
<organism evidence="4 5">
    <name type="scientific">Blautia obeum</name>
    <dbReference type="NCBI Taxonomy" id="40520"/>
    <lineage>
        <taxon>Bacteria</taxon>
        <taxon>Bacillati</taxon>
        <taxon>Bacillota</taxon>
        <taxon>Clostridia</taxon>
        <taxon>Lachnospirales</taxon>
        <taxon>Lachnospiraceae</taxon>
        <taxon>Blautia</taxon>
    </lineage>
</organism>
<dbReference type="EMBL" id="QRHZ01000001">
    <property type="protein sequence ID" value="RHG19753.1"/>
    <property type="molecule type" value="Genomic_DNA"/>
</dbReference>
<feature type="compositionally biased region" description="Acidic residues" evidence="1">
    <location>
        <begin position="33"/>
        <end position="66"/>
    </location>
</feature>
<dbReference type="Pfam" id="PF00188">
    <property type="entry name" value="CAP"/>
    <property type="match status" value="1"/>
</dbReference>
<dbReference type="InterPro" id="IPR008964">
    <property type="entry name" value="Invasin/intimin_cell_adhesion"/>
</dbReference>
<dbReference type="SUPFAM" id="SSF55797">
    <property type="entry name" value="PR-1-like"/>
    <property type="match status" value="1"/>
</dbReference>
<dbReference type="Gene3D" id="2.60.40.1080">
    <property type="match status" value="3"/>
</dbReference>
<dbReference type="InterPro" id="IPR003343">
    <property type="entry name" value="Big_2"/>
</dbReference>
<dbReference type="InterPro" id="IPR014044">
    <property type="entry name" value="CAP_dom"/>
</dbReference>
<dbReference type="Gene3D" id="3.40.33.10">
    <property type="entry name" value="CAP"/>
    <property type="match status" value="1"/>
</dbReference>
<evidence type="ECO:0000259" key="3">
    <source>
        <dbReference type="SMART" id="SM00635"/>
    </source>
</evidence>
<dbReference type="RefSeq" id="WP_118197161.1">
    <property type="nucleotide sequence ID" value="NZ_JBCJBV010000002.1"/>
</dbReference>
<gene>
    <name evidence="4" type="ORF">DW272_00680</name>
</gene>
<dbReference type="SMART" id="SM00635">
    <property type="entry name" value="BID_2"/>
    <property type="match status" value="3"/>
</dbReference>
<dbReference type="Pfam" id="PF02368">
    <property type="entry name" value="Big_2"/>
    <property type="match status" value="2"/>
</dbReference>
<proteinExistence type="predicted"/>
<dbReference type="InterPro" id="IPR035940">
    <property type="entry name" value="CAP_sf"/>
</dbReference>
<dbReference type="Proteomes" id="UP000284220">
    <property type="component" value="Unassembled WGS sequence"/>
</dbReference>
<evidence type="ECO:0000256" key="2">
    <source>
        <dbReference type="SAM" id="SignalP"/>
    </source>
</evidence>
<dbReference type="Gene3D" id="1.20.50.40">
    <property type="match status" value="2"/>
</dbReference>
<evidence type="ECO:0000313" key="5">
    <source>
        <dbReference type="Proteomes" id="UP000284220"/>
    </source>
</evidence>
<dbReference type="AlphaFoldDB" id="A0A414SJI8"/>
<sequence>MKKKFVALLMSAVMVSGSLALPVYAAEEETAIEFADDEEDNVEVEEEPEEDPDVSEIPDDTWEDFSDQPFTEDFSSESEAVGSGTTIGGNINWGSSNATLPTDVTTAKTDRMFLGIKGSYITDMQNALNRINAIRKEACDEGIKDPRNESRNLTSSDYVPIKWSSDLEYIARIRAAEASVYRQHIRLNGYDAFAIYSPNGVRSWGEVLAWNTSRTFLQGIEQWYREKKDWVGNTGKVTGHYTQMIDPDNIYVGLATFINPNAGYSTTTAGEFTSQGSLDYSQGTSGAVLDESAGPAIDNCIQTVEVKKDKITASMSDFNSLAAPDSVQAEFNLTVYNCKMETLGAAKWTSSDVKTATVDNTGKVTGVHEGSADITAACGDLTATKTIQVTGHPNTELKNAKEATCSKEGYTGDKICKDCGKTIESGKTIPKKEHSWDAGKVTKAATCTEKGIRTYTCQSCGITRTEDIPALGHKAVTDAAVAATCETDGKTEGSHCSVCGTILTAQKTVKATGHDWDEGKITKAATCEEKGVKTYTCRICKKTRTEDVSALGHQAVTDAAVAATCETDGKTEGSHCSVCGKVLVKQESVKATGHKAVTDEAVAATCETDGKTEGSHCSVCGKVLTEQKTIPAFGHTWDTGKITKEAACETKGVKTYTCETCKKTRTEEFPALVHKFGEWVTTSRADVLSPAKQTRTCTTCGKKEQRNYGSRLRGTMTVNVSSIPLKTRQKTSVLKVTGLARGDSITSWKSSNTKVVKVTGRANGTCRITAGNKTGKAKITITLRSGLQKTVNVSVQKSTVKTKKISGVARTLRLNRKQKATLKPVRSPLTSTEKITYKSSNSKVASVNSKGQITAKKKGTTIIAVKSGKKTVKCKVTVK</sequence>
<reference evidence="4 5" key="1">
    <citation type="submission" date="2018-08" db="EMBL/GenBank/DDBJ databases">
        <title>A genome reference for cultivated species of the human gut microbiota.</title>
        <authorList>
            <person name="Zou Y."/>
            <person name="Xue W."/>
            <person name="Luo G."/>
        </authorList>
    </citation>
    <scope>NUCLEOTIDE SEQUENCE [LARGE SCALE GENOMIC DNA]</scope>
    <source>
        <strain evidence="4 5">AM22-9LB</strain>
    </source>
</reference>
<evidence type="ECO:0000256" key="1">
    <source>
        <dbReference type="SAM" id="MobiDB-lite"/>
    </source>
</evidence>
<name>A0A414SJI8_9FIRM</name>
<feature type="domain" description="BIG2" evidence="3">
    <location>
        <begin position="317"/>
        <end position="388"/>
    </location>
</feature>
<feature type="domain" description="BIG2" evidence="3">
    <location>
        <begin position="799"/>
        <end position="877"/>
    </location>
</feature>
<protein>
    <recommendedName>
        <fullName evidence="3">BIG2 domain-containing protein</fullName>
    </recommendedName>
</protein>
<dbReference type="SUPFAM" id="SSF49373">
    <property type="entry name" value="Invasin/intimin cell-adhesion fragments"/>
    <property type="match status" value="2"/>
</dbReference>
<comment type="caution">
    <text evidence="4">The sequence shown here is derived from an EMBL/GenBank/DDBJ whole genome shotgun (WGS) entry which is preliminary data.</text>
</comment>
<feature type="region of interest" description="Disordered" evidence="1">
    <location>
        <begin position="33"/>
        <end position="95"/>
    </location>
</feature>
<accession>A0A414SJI8</accession>
<feature type="domain" description="BIG2" evidence="3">
    <location>
        <begin position="714"/>
        <end position="793"/>
    </location>
</feature>
<feature type="signal peptide" evidence="2">
    <location>
        <begin position="1"/>
        <end position="25"/>
    </location>
</feature>
<evidence type="ECO:0000313" key="4">
    <source>
        <dbReference type="EMBL" id="RHG19753.1"/>
    </source>
</evidence>